<gene>
    <name evidence="7" type="primary">vanA</name>
    <name evidence="7" type="ORF">GCM10011494_34740</name>
</gene>
<dbReference type="Pfam" id="PF19112">
    <property type="entry name" value="VanA_C"/>
    <property type="match status" value="1"/>
</dbReference>
<evidence type="ECO:0000256" key="5">
    <source>
        <dbReference type="ARBA" id="ARBA00023014"/>
    </source>
</evidence>
<name>A0A916X7C5_9SPHN</name>
<dbReference type="PROSITE" id="PS51296">
    <property type="entry name" value="RIESKE"/>
    <property type="match status" value="1"/>
</dbReference>
<accession>A0A916X7C5</accession>
<keyword evidence="5" id="KW-0411">Iron-sulfur</keyword>
<dbReference type="EMBL" id="BMHK01000035">
    <property type="protein sequence ID" value="GGC12924.1"/>
    <property type="molecule type" value="Genomic_DNA"/>
</dbReference>
<evidence type="ECO:0000256" key="4">
    <source>
        <dbReference type="ARBA" id="ARBA00023004"/>
    </source>
</evidence>
<dbReference type="Gene3D" id="2.102.10.10">
    <property type="entry name" value="Rieske [2Fe-2S] iron-sulphur domain"/>
    <property type="match status" value="1"/>
</dbReference>
<evidence type="ECO:0000256" key="3">
    <source>
        <dbReference type="ARBA" id="ARBA00023002"/>
    </source>
</evidence>
<evidence type="ECO:0000313" key="7">
    <source>
        <dbReference type="EMBL" id="GGC12924.1"/>
    </source>
</evidence>
<evidence type="ECO:0000256" key="2">
    <source>
        <dbReference type="ARBA" id="ARBA00022723"/>
    </source>
</evidence>
<reference evidence="7" key="2">
    <citation type="submission" date="2020-09" db="EMBL/GenBank/DDBJ databases">
        <authorList>
            <person name="Sun Q."/>
            <person name="Zhou Y."/>
        </authorList>
    </citation>
    <scope>NUCLEOTIDE SEQUENCE</scope>
    <source>
        <strain evidence="7">CGMCC 1.15095</strain>
    </source>
</reference>
<dbReference type="GO" id="GO:0051537">
    <property type="term" value="F:2 iron, 2 sulfur cluster binding"/>
    <property type="evidence" value="ECO:0007669"/>
    <property type="project" value="UniProtKB-KW"/>
</dbReference>
<proteinExistence type="predicted"/>
<dbReference type="Gene3D" id="3.90.380.10">
    <property type="entry name" value="Naphthalene 1,2-dioxygenase Alpha Subunit, Chain A, domain 1"/>
    <property type="match status" value="1"/>
</dbReference>
<keyword evidence="3" id="KW-0560">Oxidoreductase</keyword>
<dbReference type="AlphaFoldDB" id="A0A916X7C5"/>
<dbReference type="InterPro" id="IPR044043">
    <property type="entry name" value="VanA_C_cat"/>
</dbReference>
<protein>
    <submittedName>
        <fullName evidence="7">(2Fe-2S)-binding protein</fullName>
    </submittedName>
</protein>
<feature type="domain" description="Rieske" evidence="6">
    <location>
        <begin position="8"/>
        <end position="109"/>
    </location>
</feature>
<keyword evidence="8" id="KW-1185">Reference proteome</keyword>
<dbReference type="PANTHER" id="PTHR21266:SF60">
    <property type="entry name" value="3-KETOSTEROID-9-ALPHA-MONOOXYGENASE, OXYGENASE COMPONENT"/>
    <property type="match status" value="1"/>
</dbReference>
<dbReference type="GO" id="GO:0016491">
    <property type="term" value="F:oxidoreductase activity"/>
    <property type="evidence" value="ECO:0007669"/>
    <property type="project" value="UniProtKB-KW"/>
</dbReference>
<evidence type="ECO:0000313" key="8">
    <source>
        <dbReference type="Proteomes" id="UP000608154"/>
    </source>
</evidence>
<dbReference type="CDD" id="cd08878">
    <property type="entry name" value="RHO_alpha_C_DMO-like"/>
    <property type="match status" value="1"/>
</dbReference>
<dbReference type="SUPFAM" id="SSF50022">
    <property type="entry name" value="ISP domain"/>
    <property type="match status" value="1"/>
</dbReference>
<evidence type="ECO:0000256" key="1">
    <source>
        <dbReference type="ARBA" id="ARBA00022714"/>
    </source>
</evidence>
<dbReference type="SUPFAM" id="SSF55961">
    <property type="entry name" value="Bet v1-like"/>
    <property type="match status" value="1"/>
</dbReference>
<dbReference type="InterPro" id="IPR017941">
    <property type="entry name" value="Rieske_2Fe-2S"/>
</dbReference>
<dbReference type="PANTHER" id="PTHR21266">
    <property type="entry name" value="IRON-SULFUR DOMAIN CONTAINING PROTEIN"/>
    <property type="match status" value="1"/>
</dbReference>
<keyword evidence="2" id="KW-0479">Metal-binding</keyword>
<dbReference type="Proteomes" id="UP000608154">
    <property type="component" value="Unassembled WGS sequence"/>
</dbReference>
<dbReference type="GO" id="GO:0046872">
    <property type="term" value="F:metal ion binding"/>
    <property type="evidence" value="ECO:0007669"/>
    <property type="project" value="UniProtKB-KW"/>
</dbReference>
<keyword evidence="4" id="KW-0408">Iron</keyword>
<evidence type="ECO:0000259" key="6">
    <source>
        <dbReference type="PROSITE" id="PS51296"/>
    </source>
</evidence>
<sequence length="350" mass="38630">MPFLQNVWYMAAWEEELAAGSTIGRTIVDRQVVLWRDADGTPSALLDRCPHRLVPLHKGDVKDGALVCGYHGLGFDPAGKCVINPHGRPTESLCVPSFPCVIEHEIVWIWIGDPARASRSEIPDLSFIGGSPRHGISRGYMPTAAAHQLLTDNILDLSHADYLHPDTLGGGSISRSKPVVSRGAGHSLRVSWTALDEEPLPIMRPNLGCDRADMWTDVLWYPNGVMVLSITAAPAGTDPETGIKTVNAHIMTPETDTQTHYFYCNSRNFRTDDEEYNNQRAAALRRAFELEDKPIVEAQQRSLGNRNFMEMRPALLPIDAGSVAARRIYGALLTEQMDTLFAVRSASSFI</sequence>
<keyword evidence="1" id="KW-0001">2Fe-2S</keyword>
<reference evidence="7" key="1">
    <citation type="journal article" date="2014" name="Int. J. Syst. Evol. Microbiol.">
        <title>Complete genome sequence of Corynebacterium casei LMG S-19264T (=DSM 44701T), isolated from a smear-ripened cheese.</title>
        <authorList>
            <consortium name="US DOE Joint Genome Institute (JGI-PGF)"/>
            <person name="Walter F."/>
            <person name="Albersmeier A."/>
            <person name="Kalinowski J."/>
            <person name="Ruckert C."/>
        </authorList>
    </citation>
    <scope>NUCLEOTIDE SEQUENCE</scope>
    <source>
        <strain evidence="7">CGMCC 1.15095</strain>
    </source>
</reference>
<dbReference type="InterPro" id="IPR050584">
    <property type="entry name" value="Cholesterol_7-desaturase"/>
</dbReference>
<organism evidence="7 8">
    <name type="scientific">Novosphingobium endophyticum</name>
    <dbReference type="NCBI Taxonomy" id="1955250"/>
    <lineage>
        <taxon>Bacteria</taxon>
        <taxon>Pseudomonadati</taxon>
        <taxon>Pseudomonadota</taxon>
        <taxon>Alphaproteobacteria</taxon>
        <taxon>Sphingomonadales</taxon>
        <taxon>Sphingomonadaceae</taxon>
        <taxon>Novosphingobium</taxon>
    </lineage>
</organism>
<dbReference type="InterPro" id="IPR036922">
    <property type="entry name" value="Rieske_2Fe-2S_sf"/>
</dbReference>
<comment type="caution">
    <text evidence="7">The sequence shown here is derived from an EMBL/GenBank/DDBJ whole genome shotgun (WGS) entry which is preliminary data.</text>
</comment>
<dbReference type="Pfam" id="PF00355">
    <property type="entry name" value="Rieske"/>
    <property type="match status" value="1"/>
</dbReference>